<dbReference type="EMBL" id="CCKQ01001334">
    <property type="protein sequence ID" value="CDW72431.1"/>
    <property type="molecule type" value="Genomic_DNA"/>
</dbReference>
<sequence length="235" mass="26738">MQNNKELCKVQIRSDPFIEDISATLMKSARGGFTLKSEGTLEGSFTFPFEIQEQLLIQSDKQVLAKIELDGIIFAKDKSTFDAIRIKHQGQDYSLSLYFEIQRSTQSEDKLLTLDISVSGLPIKQKCFSCFPAVPLAFYEILTAYNNTQIYESEITRLPSQDPVWMPSGKLSSNQISPLFRVNIYNSSDQQKSRRQLIGGVDIDYAILIDGKEFMFELDGMENTHVLVDRVQIQQ</sequence>
<keyword evidence="2" id="KW-1185">Reference proteome</keyword>
<proteinExistence type="predicted"/>
<organism evidence="1 2">
    <name type="scientific">Stylonychia lemnae</name>
    <name type="common">Ciliate</name>
    <dbReference type="NCBI Taxonomy" id="5949"/>
    <lineage>
        <taxon>Eukaryota</taxon>
        <taxon>Sar</taxon>
        <taxon>Alveolata</taxon>
        <taxon>Ciliophora</taxon>
        <taxon>Intramacronucleata</taxon>
        <taxon>Spirotrichea</taxon>
        <taxon>Stichotrichia</taxon>
        <taxon>Sporadotrichida</taxon>
        <taxon>Oxytrichidae</taxon>
        <taxon>Stylonychinae</taxon>
        <taxon>Stylonychia</taxon>
    </lineage>
</organism>
<evidence type="ECO:0000313" key="2">
    <source>
        <dbReference type="Proteomes" id="UP000039865"/>
    </source>
</evidence>
<name>A0A077ZVH8_STYLE</name>
<reference evidence="1 2" key="1">
    <citation type="submission" date="2014-06" db="EMBL/GenBank/DDBJ databases">
        <authorList>
            <person name="Swart Estienne"/>
        </authorList>
    </citation>
    <scope>NUCLEOTIDE SEQUENCE [LARGE SCALE GENOMIC DNA]</scope>
    <source>
        <strain evidence="1 2">130c</strain>
    </source>
</reference>
<dbReference type="AlphaFoldDB" id="A0A077ZVH8"/>
<gene>
    <name evidence="1" type="primary">Contig4989.g5343</name>
    <name evidence="1" type="ORF">STYLEM_1391</name>
</gene>
<evidence type="ECO:0000313" key="1">
    <source>
        <dbReference type="EMBL" id="CDW72431.1"/>
    </source>
</evidence>
<protein>
    <submittedName>
        <fullName evidence="1">Uncharacterized protein</fullName>
    </submittedName>
</protein>
<dbReference type="InParanoid" id="A0A077ZVH8"/>
<accession>A0A077ZVH8</accession>
<dbReference type="Proteomes" id="UP000039865">
    <property type="component" value="Unassembled WGS sequence"/>
</dbReference>